<dbReference type="Proteomes" id="UP001363035">
    <property type="component" value="Unassembled WGS sequence"/>
</dbReference>
<dbReference type="SUPFAM" id="SSF55729">
    <property type="entry name" value="Acyl-CoA N-acyltransferases (Nat)"/>
    <property type="match status" value="1"/>
</dbReference>
<dbReference type="RefSeq" id="WP_336557988.1">
    <property type="nucleotide sequence ID" value="NZ_JAYLLN010000049.1"/>
</dbReference>
<protein>
    <submittedName>
        <fullName evidence="2">GNAT family N-acetyltransferase</fullName>
    </submittedName>
</protein>
<dbReference type="Pfam" id="PF13302">
    <property type="entry name" value="Acetyltransf_3"/>
    <property type="match status" value="1"/>
</dbReference>
<dbReference type="PANTHER" id="PTHR43610:SF1">
    <property type="entry name" value="N-ACETYLTRANSFERASE DOMAIN-CONTAINING PROTEIN"/>
    <property type="match status" value="1"/>
</dbReference>
<proteinExistence type="predicted"/>
<evidence type="ECO:0000313" key="2">
    <source>
        <dbReference type="EMBL" id="MEI5986236.1"/>
    </source>
</evidence>
<feature type="domain" description="N-acetyltransferase" evidence="1">
    <location>
        <begin position="1"/>
        <end position="166"/>
    </location>
</feature>
<dbReference type="PROSITE" id="PS51186">
    <property type="entry name" value="GNAT"/>
    <property type="match status" value="1"/>
</dbReference>
<name>A0ABU8I917_9SPHI</name>
<dbReference type="Gene3D" id="3.40.630.30">
    <property type="match status" value="1"/>
</dbReference>
<dbReference type="InterPro" id="IPR016181">
    <property type="entry name" value="Acyl_CoA_acyltransferase"/>
</dbReference>
<dbReference type="EMBL" id="JAYLLN010000049">
    <property type="protein sequence ID" value="MEI5986236.1"/>
    <property type="molecule type" value="Genomic_DNA"/>
</dbReference>
<comment type="caution">
    <text evidence="2">The sequence shown here is derived from an EMBL/GenBank/DDBJ whole genome shotgun (WGS) entry which is preliminary data.</text>
</comment>
<reference evidence="2 3" key="1">
    <citation type="submission" date="2024-01" db="EMBL/GenBank/DDBJ databases">
        <title>Sphingobacterium tenebrionis sp. nov., a novel endophyte isolated from tenebrio molitor intestines.</title>
        <authorList>
            <person name="Zhang C."/>
        </authorList>
    </citation>
    <scope>NUCLEOTIDE SEQUENCE [LARGE SCALE GENOMIC DNA]</scope>
    <source>
        <strain evidence="2 3">PU5-4</strain>
    </source>
</reference>
<evidence type="ECO:0000259" key="1">
    <source>
        <dbReference type="PROSITE" id="PS51186"/>
    </source>
</evidence>
<accession>A0ABU8I917</accession>
<dbReference type="PANTHER" id="PTHR43610">
    <property type="entry name" value="BLL6696 PROTEIN"/>
    <property type="match status" value="1"/>
</dbReference>
<keyword evidence="3" id="KW-1185">Reference proteome</keyword>
<sequence>MLERKTLSNDLVKLISLIKEDFEWLYAAASDPEIWEQHPDNMRYTPLGFTKYFQKLLQNDIAYLIVDNETERVIGGTSFYDYNADQKSVAIGYTFLAKNYWGGKYNQSIKQLMMNFAFETLDEVFFHVRKGNLRSQKALEKINAQFVREYPAPDHSGIQLVYSIKK</sequence>
<organism evidence="2 3">
    <name type="scientific">Sphingobacterium tenebrionis</name>
    <dbReference type="NCBI Taxonomy" id="3111775"/>
    <lineage>
        <taxon>Bacteria</taxon>
        <taxon>Pseudomonadati</taxon>
        <taxon>Bacteroidota</taxon>
        <taxon>Sphingobacteriia</taxon>
        <taxon>Sphingobacteriales</taxon>
        <taxon>Sphingobacteriaceae</taxon>
        <taxon>Sphingobacterium</taxon>
    </lineage>
</organism>
<dbReference type="InterPro" id="IPR000182">
    <property type="entry name" value="GNAT_dom"/>
</dbReference>
<evidence type="ECO:0000313" key="3">
    <source>
        <dbReference type="Proteomes" id="UP001363035"/>
    </source>
</evidence>
<gene>
    <name evidence="2" type="ORF">VJ786_15130</name>
</gene>